<organism evidence="2 3">
    <name type="scientific">Flavobacterium jejuense</name>
    <dbReference type="NCBI Taxonomy" id="1544455"/>
    <lineage>
        <taxon>Bacteria</taxon>
        <taxon>Pseudomonadati</taxon>
        <taxon>Bacteroidota</taxon>
        <taxon>Flavobacteriia</taxon>
        <taxon>Flavobacteriales</taxon>
        <taxon>Flavobacteriaceae</taxon>
        <taxon>Flavobacterium</taxon>
    </lineage>
</organism>
<accession>A0ABX0IPK1</accession>
<comment type="caution">
    <text evidence="2">The sequence shown here is derived from an EMBL/GenBank/DDBJ whole genome shotgun (WGS) entry which is preliminary data.</text>
</comment>
<evidence type="ECO:0000313" key="3">
    <source>
        <dbReference type="Proteomes" id="UP000817854"/>
    </source>
</evidence>
<dbReference type="InterPro" id="IPR017439">
    <property type="entry name" value="Amidohydrolase"/>
</dbReference>
<dbReference type="PANTHER" id="PTHR11014:SF63">
    <property type="entry name" value="METALLOPEPTIDASE, PUTATIVE (AFU_ORTHOLOGUE AFUA_6G09600)-RELATED"/>
    <property type="match status" value="1"/>
</dbReference>
<dbReference type="NCBIfam" id="TIGR01891">
    <property type="entry name" value="amidohydrolases"/>
    <property type="match status" value="1"/>
</dbReference>
<proteinExistence type="predicted"/>
<dbReference type="SUPFAM" id="SSF53187">
    <property type="entry name" value="Zn-dependent exopeptidases"/>
    <property type="match status" value="1"/>
</dbReference>
<dbReference type="Proteomes" id="UP000817854">
    <property type="component" value="Unassembled WGS sequence"/>
</dbReference>
<dbReference type="Gene3D" id="3.30.70.360">
    <property type="match status" value="1"/>
</dbReference>
<reference evidence="2 3" key="3">
    <citation type="submission" date="2020-02" db="EMBL/GenBank/DDBJ databases">
        <title>Flavobacterium profundi sp. nov., isolated from a deep-sea seamount.</title>
        <authorList>
            <person name="Zhang D.-C."/>
        </authorList>
    </citation>
    <scope>NUCLEOTIDE SEQUENCE [LARGE SCALE GENOMIC DNA]</scope>
    <source>
        <strain evidence="2 3">EC11</strain>
    </source>
</reference>
<name>A0ABX0IPK1_9FLAO</name>
<protein>
    <submittedName>
        <fullName evidence="2">Amidohydrolase</fullName>
    </submittedName>
</protein>
<sequence length="454" mass="51396">MCQVQFNIESDLCNVKQNISKMISNKKIVKIVFAVQLTFLPFFMLGQSKTTDIALHKMVQQRTELMFDSLVKIRRDFHTYPELAEEEEGTSKKIAFYLKSLGLEVYTHIGGYGVVGILRTNKKGKRIAWRADIDALESNHSDVVNFSSKNKGVRHICGHDVHTTIALGIAKVLTSLKENLRGTVYFIFQPSEENWVGAKAMIDDGLFDLIDPEEIYALHIGPMSEGIITTKARNPFADYKGIEITFENTKGKKNIIDYTKALFLNLQNVLPDSKFWDNKNLLDPNIGLGNPNTIFKDYLTVNPNIAVKETDNEISVRAYLSAEKETQLELILNQLRMKLKKSRYSAQFLDIKFYKETALVLNDEQLTSETMSSIGEIYGNEHVLPLYGAIPDGRGDDFSLFQRKIPGVYFLLGASNFEKGIISMPHSPNFAVDESCIKTGVNFFSSMIIERLKQ</sequence>
<reference evidence="3" key="1">
    <citation type="submission" date="2019-05" db="EMBL/GenBank/DDBJ databases">
        <title>Flavobacterium profundi sp. nov., isolated from a deep-sea seamount.</title>
        <authorList>
            <person name="Zhang D.-C."/>
        </authorList>
    </citation>
    <scope>NUCLEOTIDE SEQUENCE [LARGE SCALE GENOMIC DNA]</scope>
    <source>
        <strain evidence="3">EC11</strain>
    </source>
</reference>
<keyword evidence="3" id="KW-1185">Reference proteome</keyword>
<dbReference type="Gene3D" id="3.40.630.10">
    <property type="entry name" value="Zn peptidases"/>
    <property type="match status" value="1"/>
</dbReference>
<dbReference type="EMBL" id="VEVQ02000001">
    <property type="protein sequence ID" value="NHN24056.1"/>
    <property type="molecule type" value="Genomic_DNA"/>
</dbReference>
<dbReference type="Pfam" id="PF01546">
    <property type="entry name" value="Peptidase_M20"/>
    <property type="match status" value="1"/>
</dbReference>
<keyword evidence="1" id="KW-0378">Hydrolase</keyword>
<reference evidence="2 3" key="2">
    <citation type="submission" date="2019-05" db="EMBL/GenBank/DDBJ databases">
        <authorList>
            <person name="Lianzixin W."/>
        </authorList>
    </citation>
    <scope>NUCLEOTIDE SEQUENCE [LARGE SCALE GENOMIC DNA]</scope>
    <source>
        <strain evidence="2 3">EC11</strain>
    </source>
</reference>
<evidence type="ECO:0000256" key="1">
    <source>
        <dbReference type="ARBA" id="ARBA00022801"/>
    </source>
</evidence>
<dbReference type="PIRSF" id="PIRSF005962">
    <property type="entry name" value="Pept_M20D_amidohydro"/>
    <property type="match status" value="1"/>
</dbReference>
<evidence type="ECO:0000313" key="2">
    <source>
        <dbReference type="EMBL" id="NHN24056.1"/>
    </source>
</evidence>
<dbReference type="InterPro" id="IPR002933">
    <property type="entry name" value="Peptidase_M20"/>
</dbReference>
<dbReference type="PANTHER" id="PTHR11014">
    <property type="entry name" value="PEPTIDASE M20 FAMILY MEMBER"/>
    <property type="match status" value="1"/>
</dbReference>
<gene>
    <name evidence="2" type="ORF">FIA58_000065</name>
</gene>